<name>A0ABU6RRS9_9FABA</name>
<sequence length="75" mass="8373">MHPPRDSKTCMKMEEVDQVKTAPPNKGPKKKSKEEKGNQDSVKFQQLQKDPNVPYPSVIVGSKNKAYMITEGVGN</sequence>
<evidence type="ECO:0000313" key="2">
    <source>
        <dbReference type="EMBL" id="MED6126836.1"/>
    </source>
</evidence>
<protein>
    <submittedName>
        <fullName evidence="2">Uncharacterized protein</fullName>
    </submittedName>
</protein>
<feature type="non-terminal residue" evidence="2">
    <location>
        <position position="75"/>
    </location>
</feature>
<proteinExistence type="predicted"/>
<reference evidence="2 3" key="1">
    <citation type="journal article" date="2023" name="Plants (Basel)">
        <title>Bridging the Gap: Combining Genomics and Transcriptomics Approaches to Understand Stylosanthes scabra, an Orphan Legume from the Brazilian Caatinga.</title>
        <authorList>
            <person name="Ferreira-Neto J.R.C."/>
            <person name="da Silva M.D."/>
            <person name="Binneck E."/>
            <person name="de Melo N.F."/>
            <person name="da Silva R.H."/>
            <person name="de Melo A.L.T.M."/>
            <person name="Pandolfi V."/>
            <person name="Bustamante F.O."/>
            <person name="Brasileiro-Vidal A.C."/>
            <person name="Benko-Iseppon A.M."/>
        </authorList>
    </citation>
    <scope>NUCLEOTIDE SEQUENCE [LARGE SCALE GENOMIC DNA]</scope>
    <source>
        <tissue evidence="2">Leaves</tissue>
    </source>
</reference>
<feature type="compositionally biased region" description="Polar residues" evidence="1">
    <location>
        <begin position="39"/>
        <end position="49"/>
    </location>
</feature>
<accession>A0ABU6RRS9</accession>
<organism evidence="2 3">
    <name type="scientific">Stylosanthes scabra</name>
    <dbReference type="NCBI Taxonomy" id="79078"/>
    <lineage>
        <taxon>Eukaryota</taxon>
        <taxon>Viridiplantae</taxon>
        <taxon>Streptophyta</taxon>
        <taxon>Embryophyta</taxon>
        <taxon>Tracheophyta</taxon>
        <taxon>Spermatophyta</taxon>
        <taxon>Magnoliopsida</taxon>
        <taxon>eudicotyledons</taxon>
        <taxon>Gunneridae</taxon>
        <taxon>Pentapetalae</taxon>
        <taxon>rosids</taxon>
        <taxon>fabids</taxon>
        <taxon>Fabales</taxon>
        <taxon>Fabaceae</taxon>
        <taxon>Papilionoideae</taxon>
        <taxon>50 kb inversion clade</taxon>
        <taxon>dalbergioids sensu lato</taxon>
        <taxon>Dalbergieae</taxon>
        <taxon>Pterocarpus clade</taxon>
        <taxon>Stylosanthes</taxon>
    </lineage>
</organism>
<dbReference type="Proteomes" id="UP001341840">
    <property type="component" value="Unassembled WGS sequence"/>
</dbReference>
<comment type="caution">
    <text evidence="2">The sequence shown here is derived from an EMBL/GenBank/DDBJ whole genome shotgun (WGS) entry which is preliminary data.</text>
</comment>
<feature type="region of interest" description="Disordered" evidence="1">
    <location>
        <begin position="1"/>
        <end position="57"/>
    </location>
</feature>
<keyword evidence="3" id="KW-1185">Reference proteome</keyword>
<evidence type="ECO:0000313" key="3">
    <source>
        <dbReference type="Proteomes" id="UP001341840"/>
    </source>
</evidence>
<gene>
    <name evidence="2" type="ORF">PIB30_082346</name>
</gene>
<feature type="compositionally biased region" description="Basic and acidic residues" evidence="1">
    <location>
        <begin position="1"/>
        <end position="18"/>
    </location>
</feature>
<evidence type="ECO:0000256" key="1">
    <source>
        <dbReference type="SAM" id="MobiDB-lite"/>
    </source>
</evidence>
<dbReference type="EMBL" id="JASCZI010031471">
    <property type="protein sequence ID" value="MED6126836.1"/>
    <property type="molecule type" value="Genomic_DNA"/>
</dbReference>